<dbReference type="OrthoDB" id="1250556at2759"/>
<reference evidence="2 3" key="1">
    <citation type="submission" date="2018-02" db="EMBL/GenBank/DDBJ databases">
        <title>Draft genome of wild Prunus yedoensis var. nudiflora.</title>
        <authorList>
            <person name="Baek S."/>
            <person name="Kim J.-H."/>
            <person name="Choi K."/>
            <person name="Kim G.-B."/>
            <person name="Cho A."/>
            <person name="Jang H."/>
            <person name="Shin C.-H."/>
            <person name="Yu H.-J."/>
            <person name="Mun J.-H."/>
        </authorList>
    </citation>
    <scope>NUCLEOTIDE SEQUENCE [LARGE SCALE GENOMIC DNA]</scope>
    <source>
        <strain evidence="3">cv. Jeju island</strain>
        <tissue evidence="2">Leaf</tissue>
    </source>
</reference>
<sequence>MDPEEQMDMQSIKLASLEKKQDKKVRYYETTTIKLVIAYIFFQAVIFLSVFLRNPAIISCQHWWIPFSLSSLITFIFSISFTRFASKLERIQHQHDITVMERDSNHHRKILQRRDPTNTHYLQQQQQQILKGEVVNVYQRNGFIYLVFAALLVYTVIILIACRFIICKD</sequence>
<keyword evidence="1" id="KW-1133">Transmembrane helix</keyword>
<evidence type="ECO:0000313" key="2">
    <source>
        <dbReference type="EMBL" id="PQM36938.1"/>
    </source>
</evidence>
<dbReference type="EMBL" id="PJQY01003504">
    <property type="protein sequence ID" value="PQM36938.1"/>
    <property type="molecule type" value="Genomic_DNA"/>
</dbReference>
<dbReference type="PANTHER" id="PTHR33287">
    <property type="entry name" value="OS03G0453550 PROTEIN"/>
    <property type="match status" value="1"/>
</dbReference>
<name>A0A314UIX7_PRUYE</name>
<keyword evidence="3" id="KW-1185">Reference proteome</keyword>
<dbReference type="Proteomes" id="UP000250321">
    <property type="component" value="Unassembled WGS sequence"/>
</dbReference>
<feature type="transmembrane region" description="Helical" evidence="1">
    <location>
        <begin position="64"/>
        <end position="85"/>
    </location>
</feature>
<keyword evidence="1" id="KW-0812">Transmembrane</keyword>
<feature type="transmembrane region" description="Helical" evidence="1">
    <location>
        <begin position="143"/>
        <end position="166"/>
    </location>
</feature>
<gene>
    <name evidence="2" type="ORF">Pyn_13204</name>
</gene>
<comment type="caution">
    <text evidence="2">The sequence shown here is derived from an EMBL/GenBank/DDBJ whole genome shotgun (WGS) entry which is preliminary data.</text>
</comment>
<accession>A0A314UIX7</accession>
<feature type="transmembrane region" description="Helical" evidence="1">
    <location>
        <begin position="33"/>
        <end position="52"/>
    </location>
</feature>
<protein>
    <submittedName>
        <fullName evidence="2">Uncharacterized protein</fullName>
    </submittedName>
</protein>
<organism evidence="2 3">
    <name type="scientific">Prunus yedoensis var. nudiflora</name>
    <dbReference type="NCBI Taxonomy" id="2094558"/>
    <lineage>
        <taxon>Eukaryota</taxon>
        <taxon>Viridiplantae</taxon>
        <taxon>Streptophyta</taxon>
        <taxon>Embryophyta</taxon>
        <taxon>Tracheophyta</taxon>
        <taxon>Spermatophyta</taxon>
        <taxon>Magnoliopsida</taxon>
        <taxon>eudicotyledons</taxon>
        <taxon>Gunneridae</taxon>
        <taxon>Pentapetalae</taxon>
        <taxon>rosids</taxon>
        <taxon>fabids</taxon>
        <taxon>Rosales</taxon>
        <taxon>Rosaceae</taxon>
        <taxon>Amygdaloideae</taxon>
        <taxon>Amygdaleae</taxon>
        <taxon>Prunus</taxon>
    </lineage>
</organism>
<proteinExistence type="predicted"/>
<evidence type="ECO:0000256" key="1">
    <source>
        <dbReference type="SAM" id="Phobius"/>
    </source>
</evidence>
<dbReference type="AlphaFoldDB" id="A0A314UIX7"/>
<dbReference type="PANTHER" id="PTHR33287:SF8">
    <property type="entry name" value="TRANSMEMBRANE PROTEIN 188"/>
    <property type="match status" value="1"/>
</dbReference>
<evidence type="ECO:0000313" key="3">
    <source>
        <dbReference type="Proteomes" id="UP000250321"/>
    </source>
</evidence>
<keyword evidence="1" id="KW-0472">Membrane</keyword>